<protein>
    <submittedName>
        <fullName evidence="2">Uncharacterized protein</fullName>
    </submittedName>
</protein>
<reference evidence="2 3" key="1">
    <citation type="submission" date="2022-06" db="EMBL/GenBank/DDBJ databases">
        <title>Roseomonas CN29.</title>
        <authorList>
            <person name="Cheng Y."/>
            <person name="He X."/>
        </authorList>
    </citation>
    <scope>NUCLEOTIDE SEQUENCE [LARGE SCALE GENOMIC DNA]</scope>
    <source>
        <strain evidence="2 3">CN29</strain>
    </source>
</reference>
<dbReference type="Proteomes" id="UP001524642">
    <property type="component" value="Unassembled WGS sequence"/>
</dbReference>
<name>A0ABT1X4Q5_9PROT</name>
<proteinExistence type="predicted"/>
<evidence type="ECO:0000313" key="3">
    <source>
        <dbReference type="Proteomes" id="UP001524642"/>
    </source>
</evidence>
<accession>A0ABT1X4Q5</accession>
<evidence type="ECO:0000256" key="1">
    <source>
        <dbReference type="SAM" id="MobiDB-lite"/>
    </source>
</evidence>
<keyword evidence="3" id="KW-1185">Reference proteome</keyword>
<gene>
    <name evidence="2" type="ORF">NRP21_13560</name>
</gene>
<sequence length="191" mass="19855">MPRPRFPEGSLLAAMLGGNAPMDVRRAAQRLRAEGAPALAADGEVAGLARGLALSEVSRSPAVLEALPPLFWIEMPWEEDGLGDPGTRGWVVEKKGGGLTARAFGIAPGQEALPEPEGSTTVSFGPGTRQEDDETSILRGLVTAISLPEILSQMGESSPVALMPADASERDASVLRGFRLSVATSPDSVQG</sequence>
<feature type="region of interest" description="Disordered" evidence="1">
    <location>
        <begin position="110"/>
        <end position="132"/>
    </location>
</feature>
<comment type="caution">
    <text evidence="2">The sequence shown here is derived from an EMBL/GenBank/DDBJ whole genome shotgun (WGS) entry which is preliminary data.</text>
</comment>
<dbReference type="EMBL" id="JANJOU010000010">
    <property type="protein sequence ID" value="MCR0983078.1"/>
    <property type="molecule type" value="Genomic_DNA"/>
</dbReference>
<evidence type="ECO:0000313" key="2">
    <source>
        <dbReference type="EMBL" id="MCR0983078.1"/>
    </source>
</evidence>
<organism evidence="2 3">
    <name type="scientific">Roseomonas populi</name>
    <dbReference type="NCBI Taxonomy" id="3121582"/>
    <lineage>
        <taxon>Bacteria</taxon>
        <taxon>Pseudomonadati</taxon>
        <taxon>Pseudomonadota</taxon>
        <taxon>Alphaproteobacteria</taxon>
        <taxon>Acetobacterales</taxon>
        <taxon>Roseomonadaceae</taxon>
        <taxon>Roseomonas</taxon>
    </lineage>
</organism>
<dbReference type="RefSeq" id="WP_257716748.1">
    <property type="nucleotide sequence ID" value="NZ_JANJOU010000010.1"/>
</dbReference>